<dbReference type="EMBL" id="BPLQ01008294">
    <property type="protein sequence ID" value="GIY36426.1"/>
    <property type="molecule type" value="Genomic_DNA"/>
</dbReference>
<dbReference type="InterPro" id="IPR000477">
    <property type="entry name" value="RT_dom"/>
</dbReference>
<keyword evidence="2" id="KW-0808">Transferase</keyword>
<keyword evidence="3" id="KW-1185">Reference proteome</keyword>
<protein>
    <submittedName>
        <fullName evidence="2">Reverse transcriptase domain-containing protein</fullName>
    </submittedName>
</protein>
<name>A0AAV4STB3_9ARAC</name>
<dbReference type="Pfam" id="PF00078">
    <property type="entry name" value="RVT_1"/>
    <property type="match status" value="1"/>
</dbReference>
<evidence type="ECO:0000313" key="3">
    <source>
        <dbReference type="Proteomes" id="UP001054837"/>
    </source>
</evidence>
<dbReference type="InterPro" id="IPR043502">
    <property type="entry name" value="DNA/RNA_pol_sf"/>
</dbReference>
<proteinExistence type="predicted"/>
<dbReference type="PANTHER" id="PTHR19446">
    <property type="entry name" value="REVERSE TRANSCRIPTASES"/>
    <property type="match status" value="1"/>
</dbReference>
<sequence length="152" mass="17376">MGKTDKIISRRTYLESCKFFSNNQYGFRKYRSTVSAFQNIKNYIEQTSSEGNLVCIISIDFKNAFNSVNWSILRRKIDLPLSSYLKDVLLDFLNNRLIKNGDTKLQYNMGVPQRSCLGPLLWNIFINDLLKIEFDGGAIVQAFADDVGVVKG</sequence>
<dbReference type="GO" id="GO:0003964">
    <property type="term" value="F:RNA-directed DNA polymerase activity"/>
    <property type="evidence" value="ECO:0007669"/>
    <property type="project" value="UniProtKB-KW"/>
</dbReference>
<organism evidence="2 3">
    <name type="scientific">Caerostris darwini</name>
    <dbReference type="NCBI Taxonomy" id="1538125"/>
    <lineage>
        <taxon>Eukaryota</taxon>
        <taxon>Metazoa</taxon>
        <taxon>Ecdysozoa</taxon>
        <taxon>Arthropoda</taxon>
        <taxon>Chelicerata</taxon>
        <taxon>Arachnida</taxon>
        <taxon>Araneae</taxon>
        <taxon>Araneomorphae</taxon>
        <taxon>Entelegynae</taxon>
        <taxon>Araneoidea</taxon>
        <taxon>Araneidae</taxon>
        <taxon>Caerostris</taxon>
    </lineage>
</organism>
<keyword evidence="2" id="KW-0695">RNA-directed DNA polymerase</keyword>
<dbReference type="PROSITE" id="PS50878">
    <property type="entry name" value="RT_POL"/>
    <property type="match status" value="1"/>
</dbReference>
<evidence type="ECO:0000313" key="2">
    <source>
        <dbReference type="EMBL" id="GIY36426.1"/>
    </source>
</evidence>
<dbReference type="Proteomes" id="UP001054837">
    <property type="component" value="Unassembled WGS sequence"/>
</dbReference>
<comment type="caution">
    <text evidence="2">The sequence shown here is derived from an EMBL/GenBank/DDBJ whole genome shotgun (WGS) entry which is preliminary data.</text>
</comment>
<gene>
    <name evidence="2" type="primary">R1A1-elementORF2_10</name>
    <name evidence="2" type="ORF">CDAR_568711</name>
</gene>
<keyword evidence="2" id="KW-0548">Nucleotidyltransferase</keyword>
<accession>A0AAV4STB3</accession>
<reference evidence="2 3" key="1">
    <citation type="submission" date="2021-06" db="EMBL/GenBank/DDBJ databases">
        <title>Caerostris darwini draft genome.</title>
        <authorList>
            <person name="Kono N."/>
            <person name="Arakawa K."/>
        </authorList>
    </citation>
    <scope>NUCLEOTIDE SEQUENCE [LARGE SCALE GENOMIC DNA]</scope>
</reference>
<feature type="domain" description="Reverse transcriptase" evidence="1">
    <location>
        <begin position="1"/>
        <end position="152"/>
    </location>
</feature>
<dbReference type="AlphaFoldDB" id="A0AAV4STB3"/>
<dbReference type="SUPFAM" id="SSF56672">
    <property type="entry name" value="DNA/RNA polymerases"/>
    <property type="match status" value="1"/>
</dbReference>
<evidence type="ECO:0000259" key="1">
    <source>
        <dbReference type="PROSITE" id="PS50878"/>
    </source>
</evidence>